<evidence type="ECO:0000313" key="7">
    <source>
        <dbReference type="Proteomes" id="UP000050865"/>
    </source>
</evidence>
<reference evidence="6 7" key="1">
    <citation type="journal article" date="2015" name="Genome Announc.">
        <title>Expanding the biotechnology potential of lactobacilli through comparative genomics of 213 strains and associated genera.</title>
        <authorList>
            <person name="Sun Z."/>
            <person name="Harris H.M."/>
            <person name="McCann A."/>
            <person name="Guo C."/>
            <person name="Argimon S."/>
            <person name="Zhang W."/>
            <person name="Yang X."/>
            <person name="Jeffery I.B."/>
            <person name="Cooney J.C."/>
            <person name="Kagawa T.F."/>
            <person name="Liu W."/>
            <person name="Song Y."/>
            <person name="Salvetti E."/>
            <person name="Wrobel A."/>
            <person name="Rasinkangas P."/>
            <person name="Parkhill J."/>
            <person name="Rea M.C."/>
            <person name="O'Sullivan O."/>
            <person name="Ritari J."/>
            <person name="Douillard F.P."/>
            <person name="Paul Ross R."/>
            <person name="Yang R."/>
            <person name="Briner A.E."/>
            <person name="Felis G.E."/>
            <person name="de Vos W.M."/>
            <person name="Barrangou R."/>
            <person name="Klaenhammer T.R."/>
            <person name="Caufield P.W."/>
            <person name="Cui Y."/>
            <person name="Zhang H."/>
            <person name="O'Toole P.W."/>
        </authorList>
    </citation>
    <scope>NUCLEOTIDE SEQUENCE [LARGE SCALE GENOMIC DNA]</scope>
    <source>
        <strain evidence="6 7">DSM 22697</strain>
    </source>
</reference>
<protein>
    <submittedName>
        <fullName evidence="6">Malolactic fermentation system transcription activator</fullName>
    </submittedName>
</protein>
<proteinExistence type="inferred from homology"/>
<dbReference type="RefSeq" id="WP_056989941.1">
    <property type="nucleotide sequence ID" value="NZ_AYZJ01000085.1"/>
</dbReference>
<evidence type="ECO:0000256" key="4">
    <source>
        <dbReference type="ARBA" id="ARBA00023163"/>
    </source>
</evidence>
<dbReference type="InterPro" id="IPR000847">
    <property type="entry name" value="LysR_HTH_N"/>
</dbReference>
<dbReference type="Gene3D" id="1.10.10.10">
    <property type="entry name" value="Winged helix-like DNA-binding domain superfamily/Winged helix DNA-binding domain"/>
    <property type="match status" value="1"/>
</dbReference>
<dbReference type="InterPro" id="IPR005119">
    <property type="entry name" value="LysR_subst-bd"/>
</dbReference>
<dbReference type="Pfam" id="PF00126">
    <property type="entry name" value="HTH_1"/>
    <property type="match status" value="1"/>
</dbReference>
<dbReference type="GO" id="GO:0003700">
    <property type="term" value="F:DNA-binding transcription factor activity"/>
    <property type="evidence" value="ECO:0007669"/>
    <property type="project" value="InterPro"/>
</dbReference>
<accession>A0A0R2F1I4</accession>
<dbReference type="EMBL" id="AYZJ01000085">
    <property type="protein sequence ID" value="KRN18636.1"/>
    <property type="molecule type" value="Genomic_DNA"/>
</dbReference>
<keyword evidence="2" id="KW-0805">Transcription regulation</keyword>
<dbReference type="PRINTS" id="PR00039">
    <property type="entry name" value="HTHLYSR"/>
</dbReference>
<keyword evidence="4" id="KW-0804">Transcription</keyword>
<dbReference type="STRING" id="1423730.FC75_GL000576"/>
<dbReference type="PATRIC" id="fig|1423730.4.peg.600"/>
<dbReference type="GO" id="GO:0005829">
    <property type="term" value="C:cytosol"/>
    <property type="evidence" value="ECO:0007669"/>
    <property type="project" value="TreeGrafter"/>
</dbReference>
<dbReference type="SUPFAM" id="SSF46785">
    <property type="entry name" value="Winged helix' DNA-binding domain"/>
    <property type="match status" value="1"/>
</dbReference>
<keyword evidence="3" id="KW-0238">DNA-binding</keyword>
<dbReference type="PANTHER" id="PTHR30419">
    <property type="entry name" value="HTH-TYPE TRANSCRIPTIONAL REGULATOR YBHD"/>
    <property type="match status" value="1"/>
</dbReference>
<feature type="domain" description="HTH lysR-type" evidence="5">
    <location>
        <begin position="1"/>
        <end position="58"/>
    </location>
</feature>
<dbReference type="InterPro" id="IPR036390">
    <property type="entry name" value="WH_DNA-bd_sf"/>
</dbReference>
<comment type="similarity">
    <text evidence="1">Belongs to the LysR transcriptional regulatory family.</text>
</comment>
<dbReference type="InterPro" id="IPR050950">
    <property type="entry name" value="HTH-type_LysR_regulators"/>
</dbReference>
<evidence type="ECO:0000256" key="1">
    <source>
        <dbReference type="ARBA" id="ARBA00009437"/>
    </source>
</evidence>
<dbReference type="PROSITE" id="PS50931">
    <property type="entry name" value="HTH_LYSR"/>
    <property type="match status" value="1"/>
</dbReference>
<sequence>MNTRDLEYFEALTKIKNFSQVAAEFGVTQPTITMALKRLETHFGIQLIDRDQSHARITVTPAGEKLAGHVQVITAELTAAEAELARARSGKIRFGLPPIIGNYYFPTLAPALMQAGLIDQLQTVEDGSQNLLADLRGGHLDGALLGSTGPLNAPALKVQPLRRVPFTLVVSPDHPLAIKKQLSFAELAAEPFVTLAEGFVHTKAFEWFTHNAGIQPSVVYRTQDVALLKHMVQAKVGVALLAQIAVQPADHLVTIPLTDPGQPTFDIALVTSRTLQHTPATDQLAQLLLEEGEQ</sequence>
<dbReference type="AlphaFoldDB" id="A0A0R2F1I4"/>
<comment type="caution">
    <text evidence="6">The sequence shown here is derived from an EMBL/GenBank/DDBJ whole genome shotgun (WGS) entry which is preliminary data.</text>
</comment>
<organism evidence="6 7">
    <name type="scientific">Lacticaseibacillus camelliae DSM 22697 = JCM 13995</name>
    <dbReference type="NCBI Taxonomy" id="1423730"/>
    <lineage>
        <taxon>Bacteria</taxon>
        <taxon>Bacillati</taxon>
        <taxon>Bacillota</taxon>
        <taxon>Bacilli</taxon>
        <taxon>Lactobacillales</taxon>
        <taxon>Lactobacillaceae</taxon>
        <taxon>Lacticaseibacillus</taxon>
    </lineage>
</organism>
<dbReference type="Pfam" id="PF03466">
    <property type="entry name" value="LysR_substrate"/>
    <property type="match status" value="1"/>
</dbReference>
<gene>
    <name evidence="6" type="ORF">FC75_GL000576</name>
</gene>
<name>A0A0R2F1I4_9LACO</name>
<dbReference type="SUPFAM" id="SSF53850">
    <property type="entry name" value="Periplasmic binding protein-like II"/>
    <property type="match status" value="1"/>
</dbReference>
<keyword evidence="7" id="KW-1185">Reference proteome</keyword>
<evidence type="ECO:0000259" key="5">
    <source>
        <dbReference type="PROSITE" id="PS50931"/>
    </source>
</evidence>
<dbReference type="Gene3D" id="3.40.190.10">
    <property type="entry name" value="Periplasmic binding protein-like II"/>
    <property type="match status" value="2"/>
</dbReference>
<evidence type="ECO:0000256" key="2">
    <source>
        <dbReference type="ARBA" id="ARBA00023015"/>
    </source>
</evidence>
<evidence type="ECO:0000256" key="3">
    <source>
        <dbReference type="ARBA" id="ARBA00023125"/>
    </source>
</evidence>
<dbReference type="InterPro" id="IPR036388">
    <property type="entry name" value="WH-like_DNA-bd_sf"/>
</dbReference>
<evidence type="ECO:0000313" key="6">
    <source>
        <dbReference type="EMBL" id="KRN18636.1"/>
    </source>
</evidence>
<dbReference type="GO" id="GO:0003677">
    <property type="term" value="F:DNA binding"/>
    <property type="evidence" value="ECO:0007669"/>
    <property type="project" value="UniProtKB-KW"/>
</dbReference>
<dbReference type="Proteomes" id="UP000050865">
    <property type="component" value="Unassembled WGS sequence"/>
</dbReference>